<sequence length="385" mass="43809">MGIQDVVARLNKSAGVESPLKIKKIPNKPDNTVMINKAFPPSPATSPTQKHLESVSTAILKPIPKPSLPAETKSTPKPILKSMPKPTSKPISKPASKPSMPIQTIIPKDMDMNMFDSLTAEILGLYQHLLDQYNDSQEYIKKLEKDVETYFSAATKVRDYEIRVEYLAQKLEQVSEEKDYFEKELRQINQSVPLSPAFSQEQIEKQQRANDAFISDIVHVYEEMPDTESMIFDEKIELEQLQDQLVECDKGVQMTIAKYVNDIEIQKLETKALQHVVEKQDELISKLEHKLKDNADQLLLKEQVEVQRIELENKRELLSQLLNEREELLRRINDKRRSSIEMLTDKIVNLNRNSSSSLSSSSGRGSSPPLTAPPKHPLPPLPSLH</sequence>
<feature type="compositionally biased region" description="Low complexity" evidence="2">
    <location>
        <begin position="351"/>
        <end position="369"/>
    </location>
</feature>
<keyword evidence="1" id="KW-0175">Coiled coil</keyword>
<reference evidence="3" key="1">
    <citation type="journal article" date="2020" name="Microb. Genom.">
        <title>Genetic diversity of clinical and environmental Mucorales isolates obtained from an investigation of mucormycosis cases among solid organ transplant recipients.</title>
        <authorList>
            <person name="Nguyen M.H."/>
            <person name="Kaul D."/>
            <person name="Muto C."/>
            <person name="Cheng S.J."/>
            <person name="Richter R.A."/>
            <person name="Bruno V.M."/>
            <person name="Liu G."/>
            <person name="Beyhan S."/>
            <person name="Sundermann A.J."/>
            <person name="Mounaud S."/>
            <person name="Pasculle A.W."/>
            <person name="Nierman W.C."/>
            <person name="Driscoll E."/>
            <person name="Cumbie R."/>
            <person name="Clancy C.J."/>
            <person name="Dupont C.L."/>
        </authorList>
    </citation>
    <scope>NUCLEOTIDE SEQUENCE</scope>
    <source>
        <strain evidence="3">GL11</strain>
    </source>
</reference>
<dbReference type="EMBL" id="JAANQT010000941">
    <property type="protein sequence ID" value="KAG1307470.1"/>
    <property type="molecule type" value="Genomic_DNA"/>
</dbReference>
<feature type="compositionally biased region" description="Low complexity" evidence="2">
    <location>
        <begin position="81"/>
        <end position="100"/>
    </location>
</feature>
<dbReference type="OrthoDB" id="2281102at2759"/>
<protein>
    <submittedName>
        <fullName evidence="3">Uncharacterized protein</fullName>
    </submittedName>
</protein>
<proteinExistence type="predicted"/>
<name>A0A9P7BRU7_RHIOR</name>
<dbReference type="AlphaFoldDB" id="A0A9P7BRU7"/>
<evidence type="ECO:0000313" key="3">
    <source>
        <dbReference type="EMBL" id="KAG1307470.1"/>
    </source>
</evidence>
<accession>A0A9P7BRU7</accession>
<feature type="region of interest" description="Disordered" evidence="2">
    <location>
        <begin position="351"/>
        <end position="385"/>
    </location>
</feature>
<organism evidence="3 4">
    <name type="scientific">Rhizopus oryzae</name>
    <name type="common">Mucormycosis agent</name>
    <name type="synonym">Rhizopus arrhizus var. delemar</name>
    <dbReference type="NCBI Taxonomy" id="64495"/>
    <lineage>
        <taxon>Eukaryota</taxon>
        <taxon>Fungi</taxon>
        <taxon>Fungi incertae sedis</taxon>
        <taxon>Mucoromycota</taxon>
        <taxon>Mucoromycotina</taxon>
        <taxon>Mucoromycetes</taxon>
        <taxon>Mucorales</taxon>
        <taxon>Mucorineae</taxon>
        <taxon>Rhizopodaceae</taxon>
        <taxon>Rhizopus</taxon>
    </lineage>
</organism>
<gene>
    <name evidence="3" type="ORF">G6F64_006794</name>
</gene>
<feature type="compositionally biased region" description="Pro residues" evidence="2">
    <location>
        <begin position="370"/>
        <end position="385"/>
    </location>
</feature>
<feature type="coiled-coil region" evidence="1">
    <location>
        <begin position="126"/>
        <end position="191"/>
    </location>
</feature>
<feature type="coiled-coil region" evidence="1">
    <location>
        <begin position="301"/>
        <end position="338"/>
    </location>
</feature>
<evidence type="ECO:0000313" key="4">
    <source>
        <dbReference type="Proteomes" id="UP000716291"/>
    </source>
</evidence>
<feature type="region of interest" description="Disordered" evidence="2">
    <location>
        <begin position="10"/>
        <end position="51"/>
    </location>
</feature>
<feature type="region of interest" description="Disordered" evidence="2">
    <location>
        <begin position="63"/>
        <end position="100"/>
    </location>
</feature>
<evidence type="ECO:0000256" key="2">
    <source>
        <dbReference type="SAM" id="MobiDB-lite"/>
    </source>
</evidence>
<keyword evidence="4" id="KW-1185">Reference proteome</keyword>
<evidence type="ECO:0000256" key="1">
    <source>
        <dbReference type="SAM" id="Coils"/>
    </source>
</evidence>
<comment type="caution">
    <text evidence="3">The sequence shown here is derived from an EMBL/GenBank/DDBJ whole genome shotgun (WGS) entry which is preliminary data.</text>
</comment>
<dbReference type="Proteomes" id="UP000716291">
    <property type="component" value="Unassembled WGS sequence"/>
</dbReference>